<evidence type="ECO:0000313" key="1">
    <source>
        <dbReference type="EMBL" id="KAJ0220613.1"/>
    </source>
</evidence>
<dbReference type="AlphaFoldDB" id="A0A9R1WE30"/>
<sequence>MKAPGSVISLIEKLRRRFLWGGSNEKNKIHWVAWNDVLGAMAKGGLGIGLMRALNWALLVICGTHNLARKPITSLYKKSIHGCWQNVVKIVDELGEIDIKFSSILEVKVGRGDDTLFWFDQTGDFTFASKFPQVFSLERRKYCFVEERICPDIGGWAWKRRPNCQEEYDELNMLRRILSNHSRSDAEDILRAKLSSDGRFLVSSVRKLIDSPNSTVCALSRRGININDLSCRGCVGGVDEAEHILVKCRFAIDVFRWIWNWCAIVPPTFDTGKEVIIFTANSVNCHKKKNVILSIVYGCFWCIWKARNDLTFNNIRFSPTKVADHVISLVFNWVTFRGSFVNSNWVKLVQRDIYNKLQ</sequence>
<dbReference type="PANTHER" id="PTHR33116">
    <property type="entry name" value="REVERSE TRANSCRIPTASE ZINC-BINDING DOMAIN-CONTAINING PROTEIN-RELATED-RELATED"/>
    <property type="match status" value="1"/>
</dbReference>
<comment type="caution">
    <text evidence="1">The sequence shown here is derived from an EMBL/GenBank/DDBJ whole genome shotgun (WGS) entry which is preliminary data.</text>
</comment>
<gene>
    <name evidence="1" type="ORF">LSAT_V11C200100100</name>
</gene>
<dbReference type="EMBL" id="NBSK02000002">
    <property type="protein sequence ID" value="KAJ0220613.1"/>
    <property type="molecule type" value="Genomic_DNA"/>
</dbReference>
<dbReference type="PANTHER" id="PTHR33116:SF77">
    <property type="entry name" value="RNA-DIRECTED DNA POLYMERASE"/>
    <property type="match status" value="1"/>
</dbReference>
<proteinExistence type="predicted"/>
<organism evidence="1 2">
    <name type="scientific">Lactuca sativa</name>
    <name type="common">Garden lettuce</name>
    <dbReference type="NCBI Taxonomy" id="4236"/>
    <lineage>
        <taxon>Eukaryota</taxon>
        <taxon>Viridiplantae</taxon>
        <taxon>Streptophyta</taxon>
        <taxon>Embryophyta</taxon>
        <taxon>Tracheophyta</taxon>
        <taxon>Spermatophyta</taxon>
        <taxon>Magnoliopsida</taxon>
        <taxon>eudicotyledons</taxon>
        <taxon>Gunneridae</taxon>
        <taxon>Pentapetalae</taxon>
        <taxon>asterids</taxon>
        <taxon>campanulids</taxon>
        <taxon>Asterales</taxon>
        <taxon>Asteraceae</taxon>
        <taxon>Cichorioideae</taxon>
        <taxon>Cichorieae</taxon>
        <taxon>Lactucinae</taxon>
        <taxon>Lactuca</taxon>
    </lineage>
</organism>
<dbReference type="Proteomes" id="UP000235145">
    <property type="component" value="Unassembled WGS sequence"/>
</dbReference>
<accession>A0A9R1WE30</accession>
<reference evidence="1 2" key="1">
    <citation type="journal article" date="2017" name="Nat. Commun.">
        <title>Genome assembly with in vitro proximity ligation data and whole-genome triplication in lettuce.</title>
        <authorList>
            <person name="Reyes-Chin-Wo S."/>
            <person name="Wang Z."/>
            <person name="Yang X."/>
            <person name="Kozik A."/>
            <person name="Arikit S."/>
            <person name="Song C."/>
            <person name="Xia L."/>
            <person name="Froenicke L."/>
            <person name="Lavelle D.O."/>
            <person name="Truco M.J."/>
            <person name="Xia R."/>
            <person name="Zhu S."/>
            <person name="Xu C."/>
            <person name="Xu H."/>
            <person name="Xu X."/>
            <person name="Cox K."/>
            <person name="Korf I."/>
            <person name="Meyers B.C."/>
            <person name="Michelmore R.W."/>
        </authorList>
    </citation>
    <scope>NUCLEOTIDE SEQUENCE [LARGE SCALE GENOMIC DNA]</scope>
    <source>
        <strain evidence="2">cv. Salinas</strain>
        <tissue evidence="1">Seedlings</tissue>
    </source>
</reference>
<keyword evidence="2" id="KW-1185">Reference proteome</keyword>
<evidence type="ECO:0000313" key="2">
    <source>
        <dbReference type="Proteomes" id="UP000235145"/>
    </source>
</evidence>
<evidence type="ECO:0008006" key="3">
    <source>
        <dbReference type="Google" id="ProtNLM"/>
    </source>
</evidence>
<name>A0A9R1WE30_LACSA</name>
<protein>
    <recommendedName>
        <fullName evidence="3">Reverse transcriptase zinc-binding domain-containing protein</fullName>
    </recommendedName>
</protein>